<evidence type="ECO:0000313" key="7">
    <source>
        <dbReference type="Proteomes" id="UP001174934"/>
    </source>
</evidence>
<keyword evidence="7" id="KW-1185">Reference proteome</keyword>
<protein>
    <submittedName>
        <fullName evidence="6">LysM domain protein</fullName>
    </submittedName>
</protein>
<dbReference type="CDD" id="cd00118">
    <property type="entry name" value="LysM"/>
    <property type="match status" value="4"/>
</dbReference>
<name>A0AA39XAS6_9PEZI</name>
<comment type="caution">
    <text evidence="6">The sequence shown here is derived from an EMBL/GenBank/DDBJ whole genome shotgun (WGS) entry which is preliminary data.</text>
</comment>
<evidence type="ECO:0000256" key="4">
    <source>
        <dbReference type="SAM" id="SignalP"/>
    </source>
</evidence>
<accession>A0AA39XAS6</accession>
<keyword evidence="4" id="KW-0732">Signal</keyword>
<dbReference type="EMBL" id="JAULSR010000002">
    <property type="protein sequence ID" value="KAK0630489.1"/>
    <property type="molecule type" value="Genomic_DNA"/>
</dbReference>
<dbReference type="SMART" id="SM00257">
    <property type="entry name" value="LysM"/>
    <property type="match status" value="4"/>
</dbReference>
<dbReference type="AlphaFoldDB" id="A0AA39XAS6"/>
<dbReference type="InterPro" id="IPR036779">
    <property type="entry name" value="LysM_dom_sf"/>
</dbReference>
<dbReference type="PANTHER" id="PTHR34997:SF1">
    <property type="entry name" value="PEPTIDOGLYCAN-BINDING LYSIN DOMAIN"/>
    <property type="match status" value="1"/>
</dbReference>
<dbReference type="PANTHER" id="PTHR34997">
    <property type="entry name" value="AM15"/>
    <property type="match status" value="1"/>
</dbReference>
<feature type="signal peptide" evidence="4">
    <location>
        <begin position="1"/>
        <end position="24"/>
    </location>
</feature>
<keyword evidence="2" id="KW-0843">Virulence</keyword>
<feature type="domain" description="LysM" evidence="5">
    <location>
        <begin position="228"/>
        <end position="273"/>
    </location>
</feature>
<dbReference type="PROSITE" id="PS51782">
    <property type="entry name" value="LYSM"/>
    <property type="match status" value="4"/>
</dbReference>
<dbReference type="Gene3D" id="3.10.350.10">
    <property type="entry name" value="LysM domain"/>
    <property type="match status" value="4"/>
</dbReference>
<dbReference type="Pfam" id="PF01476">
    <property type="entry name" value="LysM"/>
    <property type="match status" value="4"/>
</dbReference>
<dbReference type="GO" id="GO:0008061">
    <property type="term" value="F:chitin binding"/>
    <property type="evidence" value="ECO:0007669"/>
    <property type="project" value="UniProtKB-KW"/>
</dbReference>
<evidence type="ECO:0000256" key="1">
    <source>
        <dbReference type="ARBA" id="ARBA00022669"/>
    </source>
</evidence>
<comment type="similarity">
    <text evidence="3">Belongs to the secreted LysM effector family.</text>
</comment>
<feature type="domain" description="LysM" evidence="5">
    <location>
        <begin position="450"/>
        <end position="493"/>
    </location>
</feature>
<reference evidence="6" key="1">
    <citation type="submission" date="2023-06" db="EMBL/GenBank/DDBJ databases">
        <title>Genome-scale phylogeny and comparative genomics of the fungal order Sordariales.</title>
        <authorList>
            <consortium name="Lawrence Berkeley National Laboratory"/>
            <person name="Hensen N."/>
            <person name="Bonometti L."/>
            <person name="Westerberg I."/>
            <person name="Brannstrom I.O."/>
            <person name="Guillou S."/>
            <person name="Cros-Aarteil S."/>
            <person name="Calhoun S."/>
            <person name="Haridas S."/>
            <person name="Kuo A."/>
            <person name="Mondo S."/>
            <person name="Pangilinan J."/>
            <person name="Riley R."/>
            <person name="LaButti K."/>
            <person name="Andreopoulos B."/>
            <person name="Lipzen A."/>
            <person name="Chen C."/>
            <person name="Yanf M."/>
            <person name="Daum C."/>
            <person name="Ng V."/>
            <person name="Clum A."/>
            <person name="Steindorff A."/>
            <person name="Ohm R."/>
            <person name="Martin F."/>
            <person name="Silar P."/>
            <person name="Natvig D."/>
            <person name="Lalanne C."/>
            <person name="Gautier V."/>
            <person name="Ament-velasquez S.L."/>
            <person name="Kruys A."/>
            <person name="Hutchinson M.I."/>
            <person name="Powell A.J."/>
            <person name="Barry K."/>
            <person name="Miller A.N."/>
            <person name="Grigoriev I.V."/>
            <person name="Debuchy R."/>
            <person name="Gladieux P."/>
            <person name="Thoren M.H."/>
            <person name="Johannesson H."/>
        </authorList>
    </citation>
    <scope>NUCLEOTIDE SEQUENCE</scope>
    <source>
        <strain evidence="6">SMH3391-2</strain>
    </source>
</reference>
<feature type="domain" description="LysM" evidence="5">
    <location>
        <begin position="369"/>
        <end position="415"/>
    </location>
</feature>
<dbReference type="SUPFAM" id="SSF54106">
    <property type="entry name" value="LysM domain"/>
    <property type="match status" value="3"/>
</dbReference>
<evidence type="ECO:0000313" key="6">
    <source>
        <dbReference type="EMBL" id="KAK0630489.1"/>
    </source>
</evidence>
<evidence type="ECO:0000259" key="5">
    <source>
        <dbReference type="PROSITE" id="PS51782"/>
    </source>
</evidence>
<proteinExistence type="inferred from homology"/>
<dbReference type="Proteomes" id="UP001174934">
    <property type="component" value="Unassembled WGS sequence"/>
</dbReference>
<dbReference type="InterPro" id="IPR052210">
    <property type="entry name" value="LysM1-like"/>
</dbReference>
<organism evidence="6 7">
    <name type="scientific">Bombardia bombarda</name>
    <dbReference type="NCBI Taxonomy" id="252184"/>
    <lineage>
        <taxon>Eukaryota</taxon>
        <taxon>Fungi</taxon>
        <taxon>Dikarya</taxon>
        <taxon>Ascomycota</taxon>
        <taxon>Pezizomycotina</taxon>
        <taxon>Sordariomycetes</taxon>
        <taxon>Sordariomycetidae</taxon>
        <taxon>Sordariales</taxon>
        <taxon>Lasiosphaeriaceae</taxon>
        <taxon>Bombardia</taxon>
    </lineage>
</organism>
<evidence type="ECO:0000256" key="3">
    <source>
        <dbReference type="ARBA" id="ARBA00044955"/>
    </source>
</evidence>
<feature type="domain" description="LysM" evidence="5">
    <location>
        <begin position="278"/>
        <end position="324"/>
    </location>
</feature>
<evidence type="ECO:0000256" key="2">
    <source>
        <dbReference type="ARBA" id="ARBA00023026"/>
    </source>
</evidence>
<sequence>MTRAGYGLAGYAAVLVSLCGGTLAAFSVIPSGTVANTSTAVLTAACVSAIEAPIQCDTYLQLLASTDTYSTSNNASQALICTTGCSSSLTTYISTAETACKGQPQAWAGLPYAYYGKVLQSTYNMTCLKDATTGVYCTTFVLGFGNATAAELTTAQACSSCMISMGRQMQSTSYSNYDADLAAQWKAVQARCGTSYPTAIAASETNVTEFTGYAPANYSTSTTCWSGNTYTVVSGDTCGGIAVSKGVATGSLVTLNNILPACTNLQIGQVLCLPETCTVYVVRSGDTCFSIAKARGITFTQILSFNPSINPTCTNLIAGTNICVSNPGGVVYNATAIAGAKSTQTGSYATATVSLPGAVASGTTAKCGKFYQVAAGDYCEIVALKNNIDLALFQAINPSINAACSNLILASYYCVWPLESWNQTLPAATVYTTAAAPAATASGTSGACYTWYVVKSGDTCNKITATYGITMDTFIAWNSAVNAACTNIIAGNA</sequence>
<gene>
    <name evidence="6" type="ORF">B0T17DRAFT_489965</name>
</gene>
<dbReference type="InterPro" id="IPR018392">
    <property type="entry name" value="LysM"/>
</dbReference>
<keyword evidence="1" id="KW-0147">Chitin-binding</keyword>
<feature type="chain" id="PRO_5041241410" evidence="4">
    <location>
        <begin position="25"/>
        <end position="493"/>
    </location>
</feature>